<feature type="compositionally biased region" description="Basic and acidic residues" evidence="1">
    <location>
        <begin position="774"/>
        <end position="785"/>
    </location>
</feature>
<feature type="compositionally biased region" description="Acidic residues" evidence="1">
    <location>
        <begin position="99"/>
        <end position="110"/>
    </location>
</feature>
<feature type="compositionally biased region" description="Low complexity" evidence="1">
    <location>
        <begin position="1459"/>
        <end position="1470"/>
    </location>
</feature>
<dbReference type="InParanoid" id="A0A1Z5KKD6"/>
<feature type="compositionally biased region" description="Low complexity" evidence="1">
    <location>
        <begin position="1479"/>
        <end position="1503"/>
    </location>
</feature>
<feature type="compositionally biased region" description="Basic and acidic residues" evidence="1">
    <location>
        <begin position="13"/>
        <end position="22"/>
    </location>
</feature>
<feature type="compositionally biased region" description="Acidic residues" evidence="1">
    <location>
        <begin position="54"/>
        <end position="64"/>
    </location>
</feature>
<feature type="region of interest" description="Disordered" evidence="1">
    <location>
        <begin position="1444"/>
        <end position="1556"/>
    </location>
</feature>
<sequence>MPATRKTRAQHKAAKETSKEQDTNAEEEEDVQQSRRGRATRSTQKVTSKNEKTVDDEDEEDEENESTKESDETSDDRTRTRRTRRGKMDKEASSSAEKNEDDDKGDAESEQQEKSFNKSTKKVGKQKSAPAKRSSTPTKDISETESIEARPETRKIRASRSRKSLDSKDETVKKDTSKTEDDVEEKEEEKTEKGDGDSENESDSRVRRASRSKTRKSQIPEEKFGAKEEAAKEEQSAPAAEGENTDEAATGMDKTEPTNASRRKAKTGAPSTEGKITDETATGKEKSNPYSTTRPKAKTGESKRKSADTKKQEEEEVSKNQKNTKQLKLFDFLKPKADANNEKADNENASGKVVDIKSDTERGSEKSHEGVQETEHEKELGSATLPTEKQNDAFSEEASIEDMVEDRQLKHGKSVQLGVETQNAFKFQEDSKAGEIDVKGANGISDEKDQTAEMNTADAKVDDDAMDVEHIFGSVEATTPEATKSTVADSSDGDEVVVEEDAKVTEDLDQSPASGVEDSSKMKISEVDEKRMEDVVVKGTDVNNGEKSSLTTGAVQHADDVEKVKNPFNEKANNHNGQQKPLSREDKMDFEATALSADIGITTAVTKITVGLFHAGDNEIVAKPAAAGDVENDRLAELPKESKSESESSELIQVDGNSVVLPQSVAAGVLVLGEMKDDSIHNVEISLQEPSGVHATPLTQCSHGIESIIVSDSTDKHILRASADQPSTTIHVGVSGLSETATVPVEIALELAASSTECATQGQVTVAQDTYESTDNRKSFKKNETDATGVGNKRSPVSDDEELDSACQKRQRLDDEVSSSEVEVPKRYLNLRGLKMRLYSIGIRAHGQVGYEKLFRDYWNAIALYLDSRLSMNYSKACKMVIYRFLRTKPLRRLHNKLILALIDRSLDDRIPSDLVDLQAVPDDVRARIRPIARRRNKQDYGQLANDSKKLEIDLKYAISAPSRPAQYAPLITFPSKAHLKTQSTVRNSATIPGALTIDPYMRRNAQSLGMMVSEDAIWLVTIAMKEYTSQLLRNLVASSKMLNQGQVPPISVNRLTPATRKDQESLEDRRLSNDASSGVQRLSAFDVHLFTVGMPIGPVGAMGGYSSRLTYERSLASCVGDAYTSADFNDLKDFITSSLEASIVVRKISDRRSPASVSPGADRRSPYGGLGRGAKDLATLKARASNKNQQPQPHANSSLSQNQVVQQPQHIGQPQQHQQQPLVQQQRPSFNQQQPAVTEQQQKYTAQQQQLQRQMMQHRLQQSQQHALAQAQQYVPTDSNPKGNANAPKSSPSKNAQHRQSSPPQLQPQPSNLVRHSSQQLQPVLSQPQPSQLIRQSSQQMQPSPPKLQTQPSQLMHQSSQNLAMQGQPIPSPQQYAQPAMPGQPMSPQQMQMQLQMQQQMMQQQQRDPQLQGQMPPQQLQHQQMQMQMHQQMMQMQYMQAMQAQAQKQQSSTAHSTQPAPQALPQPAKLQPPPMKASPPQQTSATSSSPQHSQQPARPPSATGGKGFGIKNLKAMLARSVSAPDEDNAATDSKETALEDPVNLSTPSDGEYKTT</sequence>
<feature type="compositionally biased region" description="Basic and acidic residues" evidence="1">
    <location>
        <begin position="331"/>
        <end position="346"/>
    </location>
</feature>
<organism evidence="2 3">
    <name type="scientific">Fistulifera solaris</name>
    <name type="common">Oleaginous diatom</name>
    <dbReference type="NCBI Taxonomy" id="1519565"/>
    <lineage>
        <taxon>Eukaryota</taxon>
        <taxon>Sar</taxon>
        <taxon>Stramenopiles</taxon>
        <taxon>Ochrophyta</taxon>
        <taxon>Bacillariophyta</taxon>
        <taxon>Bacillariophyceae</taxon>
        <taxon>Bacillariophycidae</taxon>
        <taxon>Naviculales</taxon>
        <taxon>Naviculaceae</taxon>
        <taxon>Fistulifera</taxon>
    </lineage>
</organism>
<feature type="compositionally biased region" description="Low complexity" evidence="1">
    <location>
        <begin position="1301"/>
        <end position="1343"/>
    </location>
</feature>
<comment type="caution">
    <text evidence="2">The sequence shown here is derived from an EMBL/GenBank/DDBJ whole genome shotgun (WGS) entry which is preliminary data.</text>
</comment>
<evidence type="ECO:0000313" key="2">
    <source>
        <dbReference type="EMBL" id="GAX26784.1"/>
    </source>
</evidence>
<feature type="compositionally biased region" description="Basic and acidic residues" evidence="1">
    <location>
        <begin position="518"/>
        <end position="528"/>
    </location>
</feature>
<feature type="compositionally biased region" description="Low complexity" evidence="1">
    <location>
        <begin position="1379"/>
        <end position="1417"/>
    </location>
</feature>
<evidence type="ECO:0000313" key="3">
    <source>
        <dbReference type="Proteomes" id="UP000198406"/>
    </source>
</evidence>
<feature type="region of interest" description="Disordered" evidence="1">
    <location>
        <begin position="1151"/>
        <end position="1417"/>
    </location>
</feature>
<feature type="compositionally biased region" description="Basic and acidic residues" evidence="1">
    <location>
        <begin position="298"/>
        <end position="319"/>
    </location>
</feature>
<feature type="compositionally biased region" description="Polar residues" evidence="1">
    <location>
        <begin position="1276"/>
        <end position="1300"/>
    </location>
</feature>
<feature type="compositionally biased region" description="Low complexity" evidence="1">
    <location>
        <begin position="1202"/>
        <end position="1275"/>
    </location>
</feature>
<feature type="compositionally biased region" description="Basic residues" evidence="1">
    <location>
        <begin position="207"/>
        <end position="216"/>
    </location>
</feature>
<evidence type="ECO:0000256" key="1">
    <source>
        <dbReference type="SAM" id="MobiDB-lite"/>
    </source>
</evidence>
<proteinExistence type="predicted"/>
<feature type="compositionally biased region" description="Polar residues" evidence="1">
    <location>
        <begin position="1186"/>
        <end position="1201"/>
    </location>
</feature>
<dbReference type="EMBL" id="BDSP01000252">
    <property type="protein sequence ID" value="GAX26784.1"/>
    <property type="molecule type" value="Genomic_DNA"/>
</dbReference>
<feature type="region of interest" description="Disordered" evidence="1">
    <location>
        <begin position="1"/>
        <end position="396"/>
    </location>
</feature>
<protein>
    <submittedName>
        <fullName evidence="2">Uncharacterized protein</fullName>
    </submittedName>
</protein>
<name>A0A1Z5KKD6_FISSO</name>
<feature type="compositionally biased region" description="Basic and acidic residues" evidence="1">
    <location>
        <begin position="188"/>
        <end position="206"/>
    </location>
</feature>
<accession>A0A1Z5KKD6</accession>
<gene>
    <name evidence="2" type="ORF">FisN_9Lh049</name>
</gene>
<keyword evidence="3" id="KW-1185">Reference proteome</keyword>
<feature type="compositionally biased region" description="Basic and acidic residues" evidence="1">
    <location>
        <begin position="354"/>
        <end position="380"/>
    </location>
</feature>
<reference evidence="2 3" key="1">
    <citation type="journal article" date="2015" name="Plant Cell">
        <title>Oil accumulation by the oleaginous diatom Fistulifera solaris as revealed by the genome and transcriptome.</title>
        <authorList>
            <person name="Tanaka T."/>
            <person name="Maeda Y."/>
            <person name="Veluchamy A."/>
            <person name="Tanaka M."/>
            <person name="Abida H."/>
            <person name="Marechal E."/>
            <person name="Bowler C."/>
            <person name="Muto M."/>
            <person name="Sunaga Y."/>
            <person name="Tanaka M."/>
            <person name="Yoshino T."/>
            <person name="Taniguchi T."/>
            <person name="Fukuda Y."/>
            <person name="Nemoto M."/>
            <person name="Matsumoto M."/>
            <person name="Wong P.S."/>
            <person name="Aburatani S."/>
            <person name="Fujibuchi W."/>
        </authorList>
    </citation>
    <scope>NUCLEOTIDE SEQUENCE [LARGE SCALE GENOMIC DNA]</scope>
    <source>
        <strain evidence="2 3">JPCC DA0580</strain>
    </source>
</reference>
<dbReference type="OrthoDB" id="49665at2759"/>
<feature type="compositionally biased region" description="Basic and acidic residues" evidence="1">
    <location>
        <begin position="65"/>
        <end position="78"/>
    </location>
</feature>
<feature type="compositionally biased region" description="Basic and acidic residues" evidence="1">
    <location>
        <begin position="275"/>
        <end position="287"/>
    </location>
</feature>
<feature type="region of interest" description="Disordered" evidence="1">
    <location>
        <begin position="501"/>
        <end position="528"/>
    </location>
</feature>
<feature type="compositionally biased region" description="Basic and acidic residues" evidence="1">
    <location>
        <begin position="218"/>
        <end position="235"/>
    </location>
</feature>
<feature type="region of interest" description="Disordered" evidence="1">
    <location>
        <begin position="773"/>
        <end position="818"/>
    </location>
</feature>
<feature type="compositionally biased region" description="Basic and acidic residues" evidence="1">
    <location>
        <begin position="163"/>
        <end position="180"/>
    </location>
</feature>
<feature type="compositionally biased region" description="Polar residues" evidence="1">
    <location>
        <begin position="1348"/>
        <end position="1366"/>
    </location>
</feature>
<dbReference type="Proteomes" id="UP000198406">
    <property type="component" value="Unassembled WGS sequence"/>
</dbReference>
<feature type="compositionally biased region" description="Basic residues" evidence="1">
    <location>
        <begin position="1"/>
        <end position="12"/>
    </location>
</feature>